<organism evidence="1 2">
    <name type="scientific">Lottia gigantea</name>
    <name type="common">Giant owl limpet</name>
    <dbReference type="NCBI Taxonomy" id="225164"/>
    <lineage>
        <taxon>Eukaryota</taxon>
        <taxon>Metazoa</taxon>
        <taxon>Spiralia</taxon>
        <taxon>Lophotrochozoa</taxon>
        <taxon>Mollusca</taxon>
        <taxon>Gastropoda</taxon>
        <taxon>Patellogastropoda</taxon>
        <taxon>Lottioidea</taxon>
        <taxon>Lottiidae</taxon>
        <taxon>Lottia</taxon>
    </lineage>
</organism>
<dbReference type="HOGENOM" id="CLU_1316726_0_0_1"/>
<dbReference type="GeneID" id="20250680"/>
<dbReference type="CTD" id="20250680"/>
<reference evidence="1 2" key="1">
    <citation type="journal article" date="2013" name="Nature">
        <title>Insights into bilaterian evolution from three spiralian genomes.</title>
        <authorList>
            <person name="Simakov O."/>
            <person name="Marletaz F."/>
            <person name="Cho S.J."/>
            <person name="Edsinger-Gonzales E."/>
            <person name="Havlak P."/>
            <person name="Hellsten U."/>
            <person name="Kuo D.H."/>
            <person name="Larsson T."/>
            <person name="Lv J."/>
            <person name="Arendt D."/>
            <person name="Savage R."/>
            <person name="Osoegawa K."/>
            <person name="de Jong P."/>
            <person name="Grimwood J."/>
            <person name="Chapman J.A."/>
            <person name="Shapiro H."/>
            <person name="Aerts A."/>
            <person name="Otillar R.P."/>
            <person name="Terry A.Y."/>
            <person name="Boore J.L."/>
            <person name="Grigoriev I.V."/>
            <person name="Lindberg D.R."/>
            <person name="Seaver E.C."/>
            <person name="Weisblat D.A."/>
            <person name="Putnam N.H."/>
            <person name="Rokhsar D.S."/>
        </authorList>
    </citation>
    <scope>NUCLEOTIDE SEQUENCE [LARGE SCALE GENOMIC DNA]</scope>
</reference>
<keyword evidence="2" id="KW-1185">Reference proteome</keyword>
<dbReference type="EMBL" id="KB200406">
    <property type="protein sequence ID" value="ESP01705.1"/>
    <property type="molecule type" value="Genomic_DNA"/>
</dbReference>
<dbReference type="Proteomes" id="UP000030746">
    <property type="component" value="Unassembled WGS sequence"/>
</dbReference>
<sequence>MIPAESLLLIILYISLFCDIYDIICYVIRKLNNADEPLSIKPKYSRDHYHDIVRQHRISESRDEFKDTTGSTERHEIQNKLSEAVKMFQNKKYLPSSESNRSDNNWESMNFPGRKVSRVYTSKATSFLLSQALLDSTQPLMGKSQDIVVGLPSRKVSEDNWEAKRVRSRKISRVLKAPDTTSLLYAKTLEGDSRLKSVPTFEEPESPEI</sequence>
<dbReference type="AlphaFoldDB" id="V4CHT7"/>
<name>V4CHT7_LOTGI</name>
<accession>V4CHT7</accession>
<dbReference type="OrthoDB" id="6131486at2759"/>
<dbReference type="RefSeq" id="XP_009047595.1">
    <property type="nucleotide sequence ID" value="XM_009049347.1"/>
</dbReference>
<gene>
    <name evidence="1" type="ORF">LOTGIDRAFT_238183</name>
</gene>
<proteinExistence type="predicted"/>
<evidence type="ECO:0000313" key="2">
    <source>
        <dbReference type="Proteomes" id="UP000030746"/>
    </source>
</evidence>
<protein>
    <submittedName>
        <fullName evidence="1">Uncharacterized protein</fullName>
    </submittedName>
</protein>
<evidence type="ECO:0000313" key="1">
    <source>
        <dbReference type="EMBL" id="ESP01705.1"/>
    </source>
</evidence>
<dbReference type="KEGG" id="lgi:LOTGIDRAFT_238183"/>